<dbReference type="AlphaFoldDB" id="A0A2R6NFX4"/>
<name>A0A2R6NFX4_9APHY</name>
<keyword evidence="2" id="KW-1185">Reference proteome</keyword>
<accession>A0A2R6NFX4</accession>
<dbReference type="EMBL" id="MLYV02001291">
    <property type="protein sequence ID" value="PSR71199.1"/>
    <property type="molecule type" value="Genomic_DNA"/>
</dbReference>
<proteinExistence type="predicted"/>
<sequence>MTVKVKKFSTPLTLSPQPISEKVTSLDDKWSISPNGFDIRLPMRLTAMWKVVKVSEECPWRIYRSKVGLMY</sequence>
<dbReference type="Proteomes" id="UP000186601">
    <property type="component" value="Unassembled WGS sequence"/>
</dbReference>
<evidence type="ECO:0000313" key="1">
    <source>
        <dbReference type="EMBL" id="PSR71199.1"/>
    </source>
</evidence>
<reference evidence="1 2" key="1">
    <citation type="submission" date="2018-02" db="EMBL/GenBank/DDBJ databases">
        <title>Genome sequence of the basidiomycete white-rot fungus Phlebia centrifuga.</title>
        <authorList>
            <person name="Granchi Z."/>
            <person name="Peng M."/>
            <person name="de Vries R.P."/>
            <person name="Hilden K."/>
            <person name="Makela M.R."/>
            <person name="Grigoriev I."/>
            <person name="Riley R."/>
        </authorList>
    </citation>
    <scope>NUCLEOTIDE SEQUENCE [LARGE SCALE GENOMIC DNA]</scope>
    <source>
        <strain evidence="1 2">FBCC195</strain>
    </source>
</reference>
<evidence type="ECO:0000313" key="2">
    <source>
        <dbReference type="Proteomes" id="UP000186601"/>
    </source>
</evidence>
<protein>
    <submittedName>
        <fullName evidence="1">Uncharacterized protein</fullName>
    </submittedName>
</protein>
<gene>
    <name evidence="1" type="ORF">PHLCEN_2v12931</name>
</gene>
<comment type="caution">
    <text evidence="1">The sequence shown here is derived from an EMBL/GenBank/DDBJ whole genome shotgun (WGS) entry which is preliminary data.</text>
</comment>
<organism evidence="1 2">
    <name type="scientific">Hermanssonia centrifuga</name>
    <dbReference type="NCBI Taxonomy" id="98765"/>
    <lineage>
        <taxon>Eukaryota</taxon>
        <taxon>Fungi</taxon>
        <taxon>Dikarya</taxon>
        <taxon>Basidiomycota</taxon>
        <taxon>Agaricomycotina</taxon>
        <taxon>Agaricomycetes</taxon>
        <taxon>Polyporales</taxon>
        <taxon>Meruliaceae</taxon>
        <taxon>Hermanssonia</taxon>
    </lineage>
</organism>